<proteinExistence type="predicted"/>
<protein>
    <submittedName>
        <fullName evidence="2">Uncharacterized protein</fullName>
    </submittedName>
</protein>
<dbReference type="Proteomes" id="UP000024837">
    <property type="component" value="Unassembled WGS sequence"/>
</dbReference>
<dbReference type="AlphaFoldDB" id="W7HL37"/>
<keyword evidence="3" id="KW-1185">Reference proteome</keyword>
<reference evidence="2 3" key="1">
    <citation type="submission" date="2013-05" db="EMBL/GenBank/DDBJ databases">
        <title>Drechslerella stenobrocha genome reveals carnivorous origination and mechanical trapping mechanism of predatory fungi.</title>
        <authorList>
            <person name="Liu X."/>
            <person name="Zhang W."/>
            <person name="Liu K."/>
        </authorList>
    </citation>
    <scope>NUCLEOTIDE SEQUENCE [LARGE SCALE GENOMIC DNA]</scope>
    <source>
        <strain evidence="2 3">248</strain>
    </source>
</reference>
<organism evidence="2 3">
    <name type="scientific">Drechslerella stenobrocha 248</name>
    <dbReference type="NCBI Taxonomy" id="1043628"/>
    <lineage>
        <taxon>Eukaryota</taxon>
        <taxon>Fungi</taxon>
        <taxon>Dikarya</taxon>
        <taxon>Ascomycota</taxon>
        <taxon>Pezizomycotina</taxon>
        <taxon>Orbiliomycetes</taxon>
        <taxon>Orbiliales</taxon>
        <taxon>Orbiliaceae</taxon>
        <taxon>Drechslerella</taxon>
    </lineage>
</organism>
<evidence type="ECO:0000313" key="2">
    <source>
        <dbReference type="EMBL" id="EWC43744.1"/>
    </source>
</evidence>
<gene>
    <name evidence="2" type="ORF">DRE_07362</name>
</gene>
<accession>W7HL37</accession>
<name>W7HL37_9PEZI</name>
<feature type="chain" id="PRO_5004893546" evidence="1">
    <location>
        <begin position="22"/>
        <end position="207"/>
    </location>
</feature>
<evidence type="ECO:0000256" key="1">
    <source>
        <dbReference type="SAM" id="SignalP"/>
    </source>
</evidence>
<feature type="signal peptide" evidence="1">
    <location>
        <begin position="1"/>
        <end position="21"/>
    </location>
</feature>
<keyword evidence="1" id="KW-0732">Signal</keyword>
<dbReference type="HOGENOM" id="CLU_1326351_0_0_1"/>
<evidence type="ECO:0000313" key="3">
    <source>
        <dbReference type="Proteomes" id="UP000024837"/>
    </source>
</evidence>
<dbReference type="EMBL" id="KI966453">
    <property type="protein sequence ID" value="EWC43744.1"/>
    <property type="molecule type" value="Genomic_DNA"/>
</dbReference>
<sequence>MLARTFVLALVFALGASLADAMALYYWPAARAPATTPRAALRRAPDLEFQVLHREAADANKRDVADTTTTAEETKSPLFAVHATVPNGAAPTPDGTVEASINIPHLAARNIYNYTAIYRRQSNYSRIAARDNVEARQYVNLNTTESTYFREGAKYTVRNVISKRDIGAGYYNRTAINIDMPVKRDVDTAEKRDVAAAKREAEESPFF</sequence>